<dbReference type="GO" id="GO:0006525">
    <property type="term" value="P:arginine metabolic process"/>
    <property type="evidence" value="ECO:0007669"/>
    <property type="project" value="TreeGrafter"/>
</dbReference>
<dbReference type="Proteomes" id="UP000291213">
    <property type="component" value="Unassembled WGS sequence"/>
</dbReference>
<dbReference type="Pfam" id="PF19420">
    <property type="entry name" value="DDAH_eukar"/>
    <property type="match status" value="1"/>
</dbReference>
<evidence type="ECO:0000313" key="3">
    <source>
        <dbReference type="EMBL" id="GBF09946.1"/>
    </source>
</evidence>
<dbReference type="InterPro" id="IPR033199">
    <property type="entry name" value="DDAH-like"/>
</dbReference>
<protein>
    <recommendedName>
        <fullName evidence="5">Dimethylargininase</fullName>
    </recommendedName>
</protein>
<gene>
    <name evidence="3" type="ORF">apy_16710</name>
</gene>
<dbReference type="RefSeq" id="WP_131160841.1">
    <property type="nucleotide sequence ID" value="NZ_BDMD01000141.1"/>
</dbReference>
<comment type="similarity">
    <text evidence="1">Belongs to the DDAH family.</text>
</comment>
<proteinExistence type="inferred from homology"/>
<evidence type="ECO:0000256" key="1">
    <source>
        <dbReference type="ARBA" id="ARBA00008532"/>
    </source>
</evidence>
<name>A0A401HBX8_AERPX</name>
<dbReference type="SUPFAM" id="SSF55909">
    <property type="entry name" value="Pentein"/>
    <property type="match status" value="1"/>
</dbReference>
<organism evidence="3 4">
    <name type="scientific">Aeropyrum pernix</name>
    <dbReference type="NCBI Taxonomy" id="56636"/>
    <lineage>
        <taxon>Archaea</taxon>
        <taxon>Thermoproteota</taxon>
        <taxon>Thermoprotei</taxon>
        <taxon>Desulfurococcales</taxon>
        <taxon>Desulfurococcaceae</taxon>
        <taxon>Aeropyrum</taxon>
    </lineage>
</organism>
<dbReference type="GO" id="GO:0045429">
    <property type="term" value="P:positive regulation of nitric oxide biosynthetic process"/>
    <property type="evidence" value="ECO:0007669"/>
    <property type="project" value="TreeGrafter"/>
</dbReference>
<comment type="caution">
    <text evidence="3">The sequence shown here is derived from an EMBL/GenBank/DDBJ whole genome shotgun (WGS) entry which is preliminary data.</text>
</comment>
<evidence type="ECO:0000256" key="2">
    <source>
        <dbReference type="ARBA" id="ARBA00022801"/>
    </source>
</evidence>
<dbReference type="GO" id="GO:0000052">
    <property type="term" value="P:citrulline metabolic process"/>
    <property type="evidence" value="ECO:0007669"/>
    <property type="project" value="TreeGrafter"/>
</dbReference>
<keyword evidence="2" id="KW-0378">Hydrolase</keyword>
<reference evidence="3 4" key="1">
    <citation type="submission" date="2017-02" db="EMBL/GenBank/DDBJ databases">
        <title>isolation and characterization of a novel temperate virus Aeropyrum globular virus 1 infecting hyperthermophilic archaeon Aeropyrum.</title>
        <authorList>
            <person name="Yumiya M."/>
            <person name="Yoshida T."/>
            <person name="Sako Y."/>
        </authorList>
    </citation>
    <scope>NUCLEOTIDE SEQUENCE [LARGE SCALE GENOMIC DNA]</scope>
    <source>
        <strain evidence="3 4">YK1-12-2013</strain>
    </source>
</reference>
<dbReference type="GO" id="GO:0016597">
    <property type="term" value="F:amino acid binding"/>
    <property type="evidence" value="ECO:0007669"/>
    <property type="project" value="TreeGrafter"/>
</dbReference>
<dbReference type="Gene3D" id="3.75.10.10">
    <property type="entry name" value="L-arginine/glycine Amidinotransferase, Chain A"/>
    <property type="match status" value="1"/>
</dbReference>
<dbReference type="EMBL" id="BDMD01000141">
    <property type="protein sequence ID" value="GBF09946.1"/>
    <property type="molecule type" value="Genomic_DNA"/>
</dbReference>
<accession>A0A401HBX8</accession>
<dbReference type="AlphaFoldDB" id="A0A401HBX8"/>
<evidence type="ECO:0000313" key="4">
    <source>
        <dbReference type="Proteomes" id="UP000291213"/>
    </source>
</evidence>
<evidence type="ECO:0008006" key="5">
    <source>
        <dbReference type="Google" id="ProtNLM"/>
    </source>
</evidence>
<dbReference type="PANTHER" id="PTHR12737:SF9">
    <property type="entry name" value="DIMETHYLARGININASE"/>
    <property type="match status" value="1"/>
</dbReference>
<dbReference type="PANTHER" id="PTHR12737">
    <property type="entry name" value="DIMETHYLARGININE DIMETHYLAMINOHYDROLASE"/>
    <property type="match status" value="1"/>
</dbReference>
<sequence length="244" mass="26891">MVDRLFDRVVVRKPSKSMASCITEPGYRRAVKFSYSEAIAQHRSYVEKLRSVGIKVEVLDELEEYPDSVFMQDTAVIGGRSGVAILARFGAPSRRGEERHVASILSSMGLEIHPVKPPGTLEGGDVLVTGEGVVFAGLSSRTNKEGIETLKKAFPNVNVETLRAKGLHLLSHLGYLGKATLISAEGLYDKSIFKRHGFDVIEIPWEERDAANLLYLGEGRVLLPAGYNQARDLLEQHGFRIVEA</sequence>
<dbReference type="GO" id="GO:0016403">
    <property type="term" value="F:dimethylargininase activity"/>
    <property type="evidence" value="ECO:0007669"/>
    <property type="project" value="TreeGrafter"/>
</dbReference>
<dbReference type="OrthoDB" id="371705at2157"/>